<dbReference type="Pfam" id="PF13855">
    <property type="entry name" value="LRR_8"/>
    <property type="match status" value="4"/>
</dbReference>
<accession>A0A6I8NX02</accession>
<feature type="domain" description="TIR" evidence="26">
    <location>
        <begin position="926"/>
        <end position="1068"/>
    </location>
</feature>
<keyword evidence="18" id="KW-1015">Disulfide bond</keyword>
<dbReference type="InterPro" id="IPR032675">
    <property type="entry name" value="LRR_dom_sf"/>
</dbReference>
<evidence type="ECO:0000256" key="24">
    <source>
        <dbReference type="ARBA" id="ARBA00023329"/>
    </source>
</evidence>
<evidence type="ECO:0000256" key="2">
    <source>
        <dbReference type="ARBA" id="ARBA00004177"/>
    </source>
</evidence>
<sequence length="1084" mass="121178">MSPDSKARALSTAPRCFYYYCYSTFEIGMRREAGMEGGRGLCFLPQLSDTKGIHGRCLGSLLILAQALARALAPLPIFLPCQFHHPGEVDCDNHGLRAVPTFATAPQANVTALLLRFNRIHHLHAGDFTRLTNLRQLNLKWNCPPAGLTNLRFPCRMTIEAGTFVELRHLEMLDLSANSISTVPPLPASLQTLSLTRTQVLSLDPATFSPLLSLRQLFMDGNCYYKNPCGRAVEVPPGALAHLGNLTRLSLKYNNLTGVPRGLPPSLQHLYISYNRIKRFSATDLAGLPRLQVLDLSGNCRRCDHALNPCVECNGSLWVEPSAFRRLGALEGLVLADSSLHQLDARWFQGLGNLRVLDLSENFLYRDITTSTAFRGLAKLEKLLLAFNYQKKVSFAHLALAPSFRDLESLQELDMRGIFFRTLTRDTLRPLQSLRSLHKLHLQMNFISQVDLSVFGDFRALKFVDLSDNKIVDHREGGAGGRPGGFGGGWLRALASRGRRGRRPPAEDRPGPDVFMPACRYPEETLDLSRNNLVTIRPDMFSNLSGFKCLRLSRNGIAQAVDGTQFTPLAQLRLLDLSHNKLDLYHGSSFSELPLLEALDLGYNSQAFMMRGIGHNLSFVGRLPRLRFLSLAHNQIARRVSPRLCSTSLEALDFSGNRLDVMWREGDMYLSFFRDLSGLTRLDLSQNRLGTLPDRALACLPPTLRVLWARGNHLSFFNWTSLQLLPGLEELDLSGNRLAGLANGSLPAGTGLRKLVLSGNRLDYIASGFFSGASQLSLLNLSHNALGTVERAWFGHSISSLRLLDIRANPLLCTCDSTFLAFVLAIQDRIPRLTDLVVCGAPYQLKGRSIFTRDLRFCPDGALSCSCFALSSLAVIALLSGPTLHHLYGWDLWYIFHLGLARLRGWRAGGLAGGRRGRGPPGEPDPAYDAFVAFDKAQGAVADWVYHELRVTLEEKSRFRLCLEERDWLPGKSLIENLWNSVYGSHKTVFVLSAIRPISGLLRASFLLAQQRLLDDKQDVVVLVILGQPRKRSRYLLLRQRLCPQTVLFWPRQPSGQGDFWRRLRAALGKDNRHFYDRNFCRGF</sequence>
<dbReference type="GO" id="GO:0045087">
    <property type="term" value="P:innate immune response"/>
    <property type="evidence" value="ECO:0007669"/>
    <property type="project" value="UniProtKB-KW"/>
</dbReference>
<evidence type="ECO:0000256" key="19">
    <source>
        <dbReference type="ARBA" id="ARBA00023170"/>
    </source>
</evidence>
<keyword evidence="28" id="KW-1185">Reference proteome</keyword>
<evidence type="ECO:0000256" key="21">
    <source>
        <dbReference type="ARBA" id="ARBA00023198"/>
    </source>
</evidence>
<dbReference type="GO" id="GO:0051607">
    <property type="term" value="P:defense response to virus"/>
    <property type="evidence" value="ECO:0000318"/>
    <property type="project" value="GO_Central"/>
</dbReference>
<dbReference type="Gene3D" id="3.80.10.10">
    <property type="entry name" value="Ribonuclease Inhibitor"/>
    <property type="match status" value="1"/>
</dbReference>
<dbReference type="SUPFAM" id="SSF52200">
    <property type="entry name" value="Toll/Interleukin receptor TIR domain"/>
    <property type="match status" value="1"/>
</dbReference>
<reference evidence="27 28" key="1">
    <citation type="journal article" date="2008" name="Nature">
        <title>Genome analysis of the platypus reveals unique signatures of evolution.</title>
        <authorList>
            <person name="Warren W.C."/>
            <person name="Hillier L.W."/>
            <person name="Marshall Graves J.A."/>
            <person name="Birney E."/>
            <person name="Ponting C.P."/>
            <person name="Grutzner F."/>
            <person name="Belov K."/>
            <person name="Miller W."/>
            <person name="Clarke L."/>
            <person name="Chinwalla A.T."/>
            <person name="Yang S.P."/>
            <person name="Heger A."/>
            <person name="Locke D.P."/>
            <person name="Miethke P."/>
            <person name="Waters P.D."/>
            <person name="Veyrunes F."/>
            <person name="Fulton L."/>
            <person name="Fulton B."/>
            <person name="Graves T."/>
            <person name="Wallis J."/>
            <person name="Puente X.S."/>
            <person name="Lopez-Otin C."/>
            <person name="Ordonez G.R."/>
            <person name="Eichler E.E."/>
            <person name="Chen L."/>
            <person name="Cheng Z."/>
            <person name="Deakin J.E."/>
            <person name="Alsop A."/>
            <person name="Thompson K."/>
            <person name="Kirby P."/>
            <person name="Papenfuss A.T."/>
            <person name="Wakefield M.J."/>
            <person name="Olender T."/>
            <person name="Lancet D."/>
            <person name="Huttley G.A."/>
            <person name="Smit A.F."/>
            <person name="Pask A."/>
            <person name="Temple-Smith P."/>
            <person name="Batzer M.A."/>
            <person name="Walker J.A."/>
            <person name="Konkel M.K."/>
            <person name="Harris R.S."/>
            <person name="Whittington C.M."/>
            <person name="Wong E.S."/>
            <person name="Gemmell N.J."/>
            <person name="Buschiazzo E."/>
            <person name="Vargas Jentzsch I.M."/>
            <person name="Merkel A."/>
            <person name="Schmitz J."/>
            <person name="Zemann A."/>
            <person name="Churakov G."/>
            <person name="Kriegs J.O."/>
            <person name="Brosius J."/>
            <person name="Murchison E.P."/>
            <person name="Sachidanandam R."/>
            <person name="Smith C."/>
            <person name="Hannon G.J."/>
            <person name="Tsend-Ayush E."/>
            <person name="McMillan D."/>
            <person name="Attenborough R."/>
            <person name="Rens W."/>
            <person name="Ferguson-Smith M."/>
            <person name="Lefevre C.M."/>
            <person name="Sharp J.A."/>
            <person name="Nicholas K.R."/>
            <person name="Ray D.A."/>
            <person name="Kube M."/>
            <person name="Reinhardt R."/>
            <person name="Pringle T.H."/>
            <person name="Taylor J."/>
            <person name="Jones R.C."/>
            <person name="Nixon B."/>
            <person name="Dacheux J.L."/>
            <person name="Niwa H."/>
            <person name="Sekita Y."/>
            <person name="Huang X."/>
            <person name="Stark A."/>
            <person name="Kheradpour P."/>
            <person name="Kellis M."/>
            <person name="Flicek P."/>
            <person name="Chen Y."/>
            <person name="Webber C."/>
            <person name="Hardison R."/>
            <person name="Nelson J."/>
            <person name="Hallsworth-Pepin K."/>
            <person name="Delehaunty K."/>
            <person name="Markovic C."/>
            <person name="Minx P."/>
            <person name="Feng Y."/>
            <person name="Kremitzki C."/>
            <person name="Mitreva M."/>
            <person name="Glasscock J."/>
            <person name="Wylie T."/>
            <person name="Wohldmann P."/>
            <person name="Thiru P."/>
            <person name="Nhan M.N."/>
            <person name="Pohl C.S."/>
            <person name="Smith S.M."/>
            <person name="Hou S."/>
            <person name="Nefedov M."/>
            <person name="de Jong P.J."/>
            <person name="Renfree M.B."/>
            <person name="Mardis E.R."/>
            <person name="Wilson R.K."/>
        </authorList>
    </citation>
    <scope>NUCLEOTIDE SEQUENCE [LARGE SCALE GENOMIC DNA]</scope>
    <source>
        <strain evidence="27 28">Glennie</strain>
    </source>
</reference>
<dbReference type="OMA" id="YNQNFCR"/>
<evidence type="ECO:0000256" key="20">
    <source>
        <dbReference type="ARBA" id="ARBA00023180"/>
    </source>
</evidence>
<keyword evidence="19" id="KW-0675">Receptor</keyword>
<dbReference type="Bgee" id="ENSOANG00000036131">
    <property type="expression patterns" value="Expressed in endometrium and 1 other cell type or tissue"/>
</dbReference>
<name>A0A6I8NX02_ORNAN</name>
<dbReference type="SMART" id="SM00369">
    <property type="entry name" value="LRR_TYP"/>
    <property type="match status" value="15"/>
</dbReference>
<dbReference type="GO" id="GO:0038187">
    <property type="term" value="F:pattern recognition receptor activity"/>
    <property type="evidence" value="ECO:0000318"/>
    <property type="project" value="GO_Central"/>
</dbReference>
<evidence type="ECO:0000256" key="17">
    <source>
        <dbReference type="ARBA" id="ARBA00023139"/>
    </source>
</evidence>
<dbReference type="GO" id="GO:0005768">
    <property type="term" value="C:endosome"/>
    <property type="evidence" value="ECO:0007669"/>
    <property type="project" value="UniProtKB-SubCell"/>
</dbReference>
<gene>
    <name evidence="27" type="primary">TLR9</name>
</gene>
<keyword evidence="17" id="KW-0564">Palmitate</keyword>
<dbReference type="InterPro" id="IPR035897">
    <property type="entry name" value="Toll_tir_struct_dom_sf"/>
</dbReference>
<evidence type="ECO:0000256" key="8">
    <source>
        <dbReference type="ARBA" id="ARBA00022614"/>
    </source>
</evidence>
<reference evidence="27" key="2">
    <citation type="submission" date="2025-08" db="UniProtKB">
        <authorList>
            <consortium name="Ensembl"/>
        </authorList>
    </citation>
    <scope>IDENTIFICATION</scope>
    <source>
        <strain evidence="27">Glennie</strain>
    </source>
</reference>
<keyword evidence="23" id="KW-0449">Lipoprotein</keyword>
<dbReference type="AlphaFoldDB" id="A0A6I8NX02"/>
<organism evidence="27 28">
    <name type="scientific">Ornithorhynchus anatinus</name>
    <name type="common">Duckbill platypus</name>
    <dbReference type="NCBI Taxonomy" id="9258"/>
    <lineage>
        <taxon>Eukaryota</taxon>
        <taxon>Metazoa</taxon>
        <taxon>Chordata</taxon>
        <taxon>Craniata</taxon>
        <taxon>Vertebrata</taxon>
        <taxon>Euteleostomi</taxon>
        <taxon>Mammalia</taxon>
        <taxon>Monotremata</taxon>
        <taxon>Ornithorhynchidae</taxon>
        <taxon>Ornithorhynchus</taxon>
    </lineage>
</organism>
<evidence type="ECO:0000256" key="4">
    <source>
        <dbReference type="ARBA" id="ARBA00004371"/>
    </source>
</evidence>
<evidence type="ECO:0000256" key="13">
    <source>
        <dbReference type="ARBA" id="ARBA00022824"/>
    </source>
</evidence>
<keyword evidence="8" id="KW-0433">Leucine-rich repeat</keyword>
<keyword evidence="14" id="KW-0391">Immunity</keyword>
<dbReference type="GO" id="GO:0007249">
    <property type="term" value="P:canonical NF-kappaB signal transduction"/>
    <property type="evidence" value="ECO:0000318"/>
    <property type="project" value="GO_Central"/>
</dbReference>
<evidence type="ECO:0000256" key="18">
    <source>
        <dbReference type="ARBA" id="ARBA00023157"/>
    </source>
</evidence>
<dbReference type="GeneTree" id="ENSGT00940000163875"/>
<dbReference type="InterPro" id="IPR001611">
    <property type="entry name" value="Leu-rich_rpt"/>
</dbReference>
<dbReference type="PRINTS" id="PR00019">
    <property type="entry name" value="LEURICHRPT"/>
</dbReference>
<dbReference type="GO" id="GO:0045335">
    <property type="term" value="C:phagocytic vesicle"/>
    <property type="evidence" value="ECO:0007669"/>
    <property type="project" value="UniProtKB-SubCell"/>
</dbReference>
<dbReference type="GO" id="GO:0006954">
    <property type="term" value="P:inflammatory response"/>
    <property type="evidence" value="ECO:0007669"/>
    <property type="project" value="UniProtKB-KW"/>
</dbReference>
<dbReference type="GO" id="GO:0002224">
    <property type="term" value="P:toll-like receptor signaling pathway"/>
    <property type="evidence" value="ECO:0000318"/>
    <property type="project" value="GO_Central"/>
</dbReference>
<keyword evidence="16" id="KW-0472">Membrane</keyword>
<dbReference type="GO" id="GO:0005789">
    <property type="term" value="C:endoplasmic reticulum membrane"/>
    <property type="evidence" value="ECO:0007669"/>
    <property type="project" value="UniProtKB-SubCell"/>
</dbReference>
<protein>
    <recommendedName>
        <fullName evidence="6">Toll-like receptor 9</fullName>
    </recommendedName>
</protein>
<dbReference type="FunCoup" id="A0A6I8NX02">
    <property type="interactions" value="151"/>
</dbReference>
<evidence type="ECO:0000256" key="9">
    <source>
        <dbReference type="ARBA" id="ARBA00022692"/>
    </source>
</evidence>
<dbReference type="GO" id="GO:0005886">
    <property type="term" value="C:plasma membrane"/>
    <property type="evidence" value="ECO:0000318"/>
    <property type="project" value="GO_Central"/>
</dbReference>
<keyword evidence="12" id="KW-0967">Endosome</keyword>
<keyword evidence="13" id="KW-0256">Endoplasmic reticulum</keyword>
<dbReference type="PROSITE" id="PS51450">
    <property type="entry name" value="LRR"/>
    <property type="match status" value="1"/>
</dbReference>
<dbReference type="Ensembl" id="ENSOANT00000072932.1">
    <property type="protein sequence ID" value="ENSOANP00000045783.1"/>
    <property type="gene ID" value="ENSOANG00000036131.1"/>
</dbReference>
<dbReference type="Pfam" id="PF18837">
    <property type="entry name" value="LRR_12"/>
    <property type="match status" value="1"/>
</dbReference>
<comment type="subunit">
    <text evidence="25">Monomer and homodimer. Exists as a monomer in the absence of unmethylated cytidine-phosphate-guanosine (CpG) ligand. Proteolytic processing of an insertion loop (Z-loop) is required for homodimerization upon binding to the unmethylated CpG ligand leading to its activation. Interacts with MYD88 via their respective TIR domains. Interacts with BTK. Interacts (via transmembrane domain) with UNC93B1. Interacts with CD300LH; the interaction may promote full activation of TLR9-triggered innate responses. Interacts with CNPY3 and HSP90B1; this interaction is required for proper folding in the endoplasmic reticulum. Interacts with SMPDL3B. Interacts with CD82; this interaction is essential for TLR9-dependent myddosome formation in response to CpG stimulation.</text>
</comment>
<evidence type="ECO:0000256" key="25">
    <source>
        <dbReference type="ARBA" id="ARBA00046617"/>
    </source>
</evidence>
<evidence type="ECO:0000256" key="10">
    <source>
        <dbReference type="ARBA" id="ARBA00022729"/>
    </source>
</evidence>
<comment type="similarity">
    <text evidence="5">Belongs to the Toll-like receptor family.</text>
</comment>
<comment type="subcellular location">
    <subcellularLocation>
        <location evidence="3">Cytoplasmic vesicle</location>
        <location evidence="3">Phagosome</location>
    </subcellularLocation>
    <subcellularLocation>
        <location evidence="1">Endoplasmic reticulum membrane</location>
        <topology evidence="1">Single-pass type I membrane protein</topology>
    </subcellularLocation>
    <subcellularLocation>
        <location evidence="2">Endosome</location>
    </subcellularLocation>
    <subcellularLocation>
        <location evidence="4">Lysosome</location>
    </subcellularLocation>
</comment>
<evidence type="ECO:0000256" key="12">
    <source>
        <dbReference type="ARBA" id="ARBA00022753"/>
    </source>
</evidence>
<evidence type="ECO:0000313" key="27">
    <source>
        <dbReference type="Ensembl" id="ENSOANP00000045783.1"/>
    </source>
</evidence>
<dbReference type="GO" id="GO:0032755">
    <property type="term" value="P:positive regulation of interleukin-6 production"/>
    <property type="evidence" value="ECO:0000318"/>
    <property type="project" value="GO_Central"/>
</dbReference>
<evidence type="ECO:0000256" key="22">
    <source>
        <dbReference type="ARBA" id="ARBA00023228"/>
    </source>
</evidence>
<evidence type="ECO:0000256" key="6">
    <source>
        <dbReference type="ARBA" id="ARBA00017400"/>
    </source>
</evidence>
<dbReference type="InterPro" id="IPR003591">
    <property type="entry name" value="Leu-rich_rpt_typical-subtyp"/>
</dbReference>
<keyword evidence="21" id="KW-0395">Inflammatory response</keyword>
<dbReference type="GO" id="GO:1902533">
    <property type="term" value="P:positive regulation of intracellular signal transduction"/>
    <property type="evidence" value="ECO:0007669"/>
    <property type="project" value="UniProtKB-ARBA"/>
</dbReference>
<keyword evidence="22" id="KW-0458">Lysosome</keyword>
<dbReference type="GO" id="GO:0005764">
    <property type="term" value="C:lysosome"/>
    <property type="evidence" value="ECO:0007669"/>
    <property type="project" value="UniProtKB-SubCell"/>
</dbReference>
<dbReference type="SUPFAM" id="SSF52058">
    <property type="entry name" value="L domain-like"/>
    <property type="match status" value="2"/>
</dbReference>
<keyword evidence="10" id="KW-0732">Signal</keyword>
<dbReference type="PROSITE" id="PS50104">
    <property type="entry name" value="TIR"/>
    <property type="match status" value="1"/>
</dbReference>
<dbReference type="InParanoid" id="A0A6I8NX02"/>
<dbReference type="InterPro" id="IPR041283">
    <property type="entry name" value="LRR_12"/>
</dbReference>
<dbReference type="SMART" id="SM00255">
    <property type="entry name" value="TIR"/>
    <property type="match status" value="1"/>
</dbReference>
<evidence type="ECO:0000256" key="15">
    <source>
        <dbReference type="ARBA" id="ARBA00022989"/>
    </source>
</evidence>
<evidence type="ECO:0000313" key="28">
    <source>
        <dbReference type="Proteomes" id="UP000002279"/>
    </source>
</evidence>
<dbReference type="SMART" id="SM00365">
    <property type="entry name" value="LRR_SD22"/>
    <property type="match status" value="7"/>
</dbReference>
<dbReference type="Gene3D" id="3.40.50.10140">
    <property type="entry name" value="Toll/interleukin-1 receptor homology (TIR) domain"/>
    <property type="match status" value="1"/>
</dbReference>
<keyword evidence="20" id="KW-0325">Glycoprotein</keyword>
<proteinExistence type="inferred from homology"/>
<evidence type="ECO:0000256" key="5">
    <source>
        <dbReference type="ARBA" id="ARBA00009634"/>
    </source>
</evidence>
<keyword evidence="24" id="KW-0968">Cytoplasmic vesicle</keyword>
<evidence type="ECO:0000256" key="14">
    <source>
        <dbReference type="ARBA" id="ARBA00022859"/>
    </source>
</evidence>
<evidence type="ECO:0000256" key="11">
    <source>
        <dbReference type="ARBA" id="ARBA00022737"/>
    </source>
</evidence>
<reference evidence="27" key="3">
    <citation type="submission" date="2025-09" db="UniProtKB">
        <authorList>
            <consortium name="Ensembl"/>
        </authorList>
    </citation>
    <scope>IDENTIFICATION</scope>
    <source>
        <strain evidence="27">Glennie</strain>
    </source>
</reference>
<dbReference type="Pfam" id="PF01582">
    <property type="entry name" value="TIR"/>
    <property type="match status" value="1"/>
</dbReference>
<keyword evidence="9" id="KW-0812">Transmembrane</keyword>
<evidence type="ECO:0000259" key="26">
    <source>
        <dbReference type="PROSITE" id="PS50104"/>
    </source>
</evidence>
<dbReference type="InterPro" id="IPR000157">
    <property type="entry name" value="TIR_dom"/>
</dbReference>
<evidence type="ECO:0000256" key="3">
    <source>
        <dbReference type="ARBA" id="ARBA00004262"/>
    </source>
</evidence>
<dbReference type="Proteomes" id="UP000002279">
    <property type="component" value="Chromosome X2"/>
</dbReference>
<evidence type="ECO:0000256" key="1">
    <source>
        <dbReference type="ARBA" id="ARBA00004115"/>
    </source>
</evidence>
<dbReference type="PANTHER" id="PTHR47410">
    <property type="entry name" value="TOLL-LIKE RECEPTOR 7-RELATED"/>
    <property type="match status" value="1"/>
</dbReference>
<evidence type="ECO:0000256" key="23">
    <source>
        <dbReference type="ARBA" id="ARBA00023288"/>
    </source>
</evidence>
<evidence type="ECO:0000256" key="7">
    <source>
        <dbReference type="ARBA" id="ARBA00022588"/>
    </source>
</evidence>
<dbReference type="Pfam" id="PF00560">
    <property type="entry name" value="LRR_1"/>
    <property type="match status" value="1"/>
</dbReference>
<keyword evidence="15" id="KW-1133">Transmembrane helix</keyword>
<evidence type="ECO:0000256" key="16">
    <source>
        <dbReference type="ARBA" id="ARBA00023136"/>
    </source>
</evidence>
<dbReference type="PANTHER" id="PTHR47410:SF3">
    <property type="entry name" value="TOLL-LIKE RECEPTOR 9"/>
    <property type="match status" value="1"/>
</dbReference>
<keyword evidence="7" id="KW-0399">Innate immunity</keyword>
<dbReference type="SMART" id="SM00364">
    <property type="entry name" value="LRR_BAC"/>
    <property type="match status" value="5"/>
</dbReference>
<keyword evidence="11" id="KW-0677">Repeat</keyword>